<dbReference type="Proteomes" id="UP001607303">
    <property type="component" value="Unassembled WGS sequence"/>
</dbReference>
<gene>
    <name evidence="1" type="ORF">V1477_012715</name>
</gene>
<keyword evidence="2" id="KW-1185">Reference proteome</keyword>
<sequence>MNEATIGQCTCTRDHLLLYFFYYINYIINKFFILKNSILQETCFRHNYDINLKIYLQIHELCIILNEKNLQKISYSSFEEYVILEAVLSKLEISIMFKVDKSLKKAAILHVSIKYHLFRILYICRQSVSLFNGSAFQNFIIQNFFLARVTYICTYM</sequence>
<dbReference type="AlphaFoldDB" id="A0ABD2BTV9"/>
<evidence type="ECO:0008006" key="3">
    <source>
        <dbReference type="Google" id="ProtNLM"/>
    </source>
</evidence>
<organism evidence="1 2">
    <name type="scientific">Vespula maculifrons</name>
    <name type="common">Eastern yellow jacket</name>
    <name type="synonym">Wasp</name>
    <dbReference type="NCBI Taxonomy" id="7453"/>
    <lineage>
        <taxon>Eukaryota</taxon>
        <taxon>Metazoa</taxon>
        <taxon>Ecdysozoa</taxon>
        <taxon>Arthropoda</taxon>
        <taxon>Hexapoda</taxon>
        <taxon>Insecta</taxon>
        <taxon>Pterygota</taxon>
        <taxon>Neoptera</taxon>
        <taxon>Endopterygota</taxon>
        <taxon>Hymenoptera</taxon>
        <taxon>Apocrita</taxon>
        <taxon>Aculeata</taxon>
        <taxon>Vespoidea</taxon>
        <taxon>Vespidae</taxon>
        <taxon>Vespinae</taxon>
        <taxon>Vespula</taxon>
    </lineage>
</organism>
<dbReference type="EMBL" id="JAYRBN010000066">
    <property type="protein sequence ID" value="KAL2736206.1"/>
    <property type="molecule type" value="Genomic_DNA"/>
</dbReference>
<reference evidence="1 2" key="1">
    <citation type="journal article" date="2024" name="Ann. Entomol. Soc. Am.">
        <title>Genomic analyses of the southern and eastern yellowjacket wasps (Hymenoptera: Vespidae) reveal evolutionary signatures of social life.</title>
        <authorList>
            <person name="Catto M.A."/>
            <person name="Caine P.B."/>
            <person name="Orr S.E."/>
            <person name="Hunt B.G."/>
            <person name="Goodisman M.A.D."/>
        </authorList>
    </citation>
    <scope>NUCLEOTIDE SEQUENCE [LARGE SCALE GENOMIC DNA]</scope>
    <source>
        <strain evidence="1">232</strain>
        <tissue evidence="1">Head and thorax</tissue>
    </source>
</reference>
<protein>
    <recommendedName>
        <fullName evidence="3">Transmembrane protein</fullName>
    </recommendedName>
</protein>
<accession>A0ABD2BTV9</accession>
<evidence type="ECO:0000313" key="1">
    <source>
        <dbReference type="EMBL" id="KAL2736206.1"/>
    </source>
</evidence>
<comment type="caution">
    <text evidence="1">The sequence shown here is derived from an EMBL/GenBank/DDBJ whole genome shotgun (WGS) entry which is preliminary data.</text>
</comment>
<name>A0ABD2BTV9_VESMC</name>
<proteinExistence type="predicted"/>
<evidence type="ECO:0000313" key="2">
    <source>
        <dbReference type="Proteomes" id="UP001607303"/>
    </source>
</evidence>